<accession>A0A6J2U4X0</accession>
<feature type="region of interest" description="Disordered" evidence="2">
    <location>
        <begin position="1"/>
        <end position="192"/>
    </location>
</feature>
<feature type="compositionally biased region" description="Basic and acidic residues" evidence="2">
    <location>
        <begin position="156"/>
        <end position="166"/>
    </location>
</feature>
<feature type="compositionally biased region" description="Basic and acidic residues" evidence="2">
    <location>
        <begin position="91"/>
        <end position="113"/>
    </location>
</feature>
<organism evidence="3 4">
    <name type="scientific">Drosophila lebanonensis</name>
    <name type="common">Fruit fly</name>
    <name type="synonym">Scaptodrosophila lebanonensis</name>
    <dbReference type="NCBI Taxonomy" id="7225"/>
    <lineage>
        <taxon>Eukaryota</taxon>
        <taxon>Metazoa</taxon>
        <taxon>Ecdysozoa</taxon>
        <taxon>Arthropoda</taxon>
        <taxon>Hexapoda</taxon>
        <taxon>Insecta</taxon>
        <taxon>Pterygota</taxon>
        <taxon>Neoptera</taxon>
        <taxon>Endopterygota</taxon>
        <taxon>Diptera</taxon>
        <taxon>Brachycera</taxon>
        <taxon>Muscomorpha</taxon>
        <taxon>Ephydroidea</taxon>
        <taxon>Drosophilidae</taxon>
        <taxon>Scaptodrosophila</taxon>
    </lineage>
</organism>
<feature type="compositionally biased region" description="Low complexity" evidence="2">
    <location>
        <begin position="35"/>
        <end position="45"/>
    </location>
</feature>
<evidence type="ECO:0000256" key="1">
    <source>
        <dbReference type="SAM" id="Coils"/>
    </source>
</evidence>
<feature type="compositionally biased region" description="Polar residues" evidence="2">
    <location>
        <begin position="57"/>
        <end position="79"/>
    </location>
</feature>
<gene>
    <name evidence="4" type="primary">LOC115630074</name>
</gene>
<dbReference type="Proteomes" id="UP000504634">
    <property type="component" value="Unplaced"/>
</dbReference>
<evidence type="ECO:0000313" key="4">
    <source>
        <dbReference type="RefSeq" id="XP_030382558.1"/>
    </source>
</evidence>
<keyword evidence="1" id="KW-0175">Coiled coil</keyword>
<keyword evidence="3" id="KW-1185">Reference proteome</keyword>
<evidence type="ECO:0000256" key="2">
    <source>
        <dbReference type="SAM" id="MobiDB-lite"/>
    </source>
</evidence>
<sequence length="446" mass="50963">MDAQNDDEILRSKHSTGVNVSKANAKEEVKKQENVSDNNVVQQVDESPDYDTKQDNETNNDNMFSEQILSNYHSQTPLSKYNDMSDIVIVNEKDTNENDQSNDSKARDDKENKFSNTETPKRISLRKLQQRLIDAQNDDEILRSKHSTGVNVSKANAKEEVKKQENVTDNNVVQQADESPDYDTKQDNETNNDNMFSEQILSNYHSQTPLSKYNDMSDIVIVNEKDTNENDQSNDSKARDGKENKFSNTETPKRDNTETTTSNNKNNIGKAKSEKEDLMLREIEVLKRELQATMRENEILQLLINNSEVPTSCKSIPFTQLKELVSEFDPMGGDTDIQSIHYNLSTQARMQRFKNTTELLDAFKSIQLKPDYTHKMDNKQNIEPSANANSRQMVVKCFNYYTRASNRARDAELVGTPGAVLQTLWYGGARQRMLPKPTTTILLGFR</sequence>
<dbReference type="GeneID" id="115630074"/>
<feature type="compositionally biased region" description="Polar residues" evidence="2">
    <location>
        <begin position="167"/>
        <end position="177"/>
    </location>
</feature>
<dbReference type="RefSeq" id="XP_030382558.1">
    <property type="nucleotide sequence ID" value="XM_030526698.1"/>
</dbReference>
<feature type="region of interest" description="Disordered" evidence="2">
    <location>
        <begin position="224"/>
        <end position="273"/>
    </location>
</feature>
<feature type="compositionally biased region" description="Basic and acidic residues" evidence="2">
    <location>
        <begin position="24"/>
        <end position="34"/>
    </location>
</feature>
<proteinExistence type="predicted"/>
<feature type="coiled-coil region" evidence="1">
    <location>
        <begin position="276"/>
        <end position="303"/>
    </location>
</feature>
<evidence type="ECO:0000313" key="3">
    <source>
        <dbReference type="Proteomes" id="UP000504634"/>
    </source>
</evidence>
<name>A0A6J2U4X0_DROLE</name>
<feature type="compositionally biased region" description="Low complexity" evidence="2">
    <location>
        <begin position="258"/>
        <end position="267"/>
    </location>
</feature>
<reference evidence="4" key="1">
    <citation type="submission" date="2025-08" db="UniProtKB">
        <authorList>
            <consortium name="RefSeq"/>
        </authorList>
    </citation>
    <scope>IDENTIFICATION</scope>
    <source>
        <strain evidence="4">11010-0011.00</strain>
        <tissue evidence="4">Whole body</tissue>
    </source>
</reference>
<protein>
    <submittedName>
        <fullName evidence="4">TBC1 domain family member 5 homolog A-like</fullName>
    </submittedName>
</protein>
<feature type="compositionally biased region" description="Basic and acidic residues" evidence="2">
    <location>
        <begin position="224"/>
        <end position="257"/>
    </location>
</feature>
<dbReference type="AlphaFoldDB" id="A0A6J2U4X0"/>